<dbReference type="KEGG" id="mlo:mlr4672"/>
<sequence>MREKSPALTSHTFRRKSYMTRPFHRLRVVALAAVVGGSLVQLGPESGKATAATPAATPYGYDVKISFSPEAVERMKSLHRQVALANTFYGDASPEAIARLKLKPFAQLDIGVETIPVGIVDQTVHVTGAPVTTKKLADTVDQKPSVLVQIFSGSNTPGANDNQLHCDLFQDQITLAQSQAVDLHCEAVPADLVGKE</sequence>
<dbReference type="AlphaFoldDB" id="Q98DJ6"/>
<dbReference type="EMBL" id="BA000012">
    <property type="protein sequence ID" value="BAB51275.1"/>
    <property type="molecule type" value="Genomic_DNA"/>
</dbReference>
<reference evidence="1 2" key="1">
    <citation type="journal article" date="2000" name="DNA Res.">
        <title>Complete genome structure of the nitrogen-fixing symbiotic bacterium Mesorhizobium loti.</title>
        <authorList>
            <person name="Kaneko T."/>
            <person name="Nakamura Y."/>
            <person name="Sato S."/>
            <person name="Asamizu E."/>
            <person name="Kato T."/>
            <person name="Sasamoto S."/>
            <person name="Watanabe A."/>
            <person name="Idesawa K."/>
            <person name="Ishikawa A."/>
            <person name="Kawashima K."/>
            <person name="Kimura T."/>
            <person name="Kishida Y."/>
            <person name="Kiyokawa C."/>
            <person name="Kohara M."/>
            <person name="Matsumoto M."/>
            <person name="Matsuno A."/>
            <person name="Mochizuki Y."/>
            <person name="Nakayama S."/>
            <person name="Nakazaki N."/>
            <person name="Shimpo S."/>
            <person name="Sugimoto M."/>
            <person name="Takeuchi C."/>
            <person name="Yamada M."/>
            <person name="Tabata S."/>
        </authorList>
    </citation>
    <scope>NUCLEOTIDE SEQUENCE [LARGE SCALE GENOMIC DNA]</scope>
    <source>
        <strain evidence="2">LMG 29417 / CECT 9101 / MAFF 303099</strain>
    </source>
</reference>
<organism evidence="1 2">
    <name type="scientific">Mesorhizobium japonicum (strain LMG 29417 / CECT 9101 / MAFF 303099)</name>
    <name type="common">Mesorhizobium loti (strain MAFF 303099)</name>
    <dbReference type="NCBI Taxonomy" id="266835"/>
    <lineage>
        <taxon>Bacteria</taxon>
        <taxon>Pseudomonadati</taxon>
        <taxon>Pseudomonadota</taxon>
        <taxon>Alphaproteobacteria</taxon>
        <taxon>Hyphomicrobiales</taxon>
        <taxon>Phyllobacteriaceae</taxon>
        <taxon>Mesorhizobium</taxon>
    </lineage>
</organism>
<dbReference type="eggNOG" id="ENOG502ZJEM">
    <property type="taxonomic scope" value="Bacteria"/>
</dbReference>
<dbReference type="HOGENOM" id="CLU_1389250_0_0_5"/>
<evidence type="ECO:0000313" key="2">
    <source>
        <dbReference type="Proteomes" id="UP000000552"/>
    </source>
</evidence>
<name>Q98DJ6_RHILO</name>
<evidence type="ECO:0000313" key="1">
    <source>
        <dbReference type="EMBL" id="BAB51275.1"/>
    </source>
</evidence>
<proteinExistence type="predicted"/>
<dbReference type="Proteomes" id="UP000000552">
    <property type="component" value="Chromosome"/>
</dbReference>
<accession>Q98DJ6</accession>
<protein>
    <submittedName>
        <fullName evidence="1">Mlr4672 protein</fullName>
    </submittedName>
</protein>
<gene>
    <name evidence="1" type="ordered locus">mlr4672</name>
</gene>